<dbReference type="PROSITE" id="PS51746">
    <property type="entry name" value="PPM_2"/>
    <property type="match status" value="1"/>
</dbReference>
<dbReference type="EMBL" id="JAAWWB010000010">
    <property type="protein sequence ID" value="KAG6774516.1"/>
    <property type="molecule type" value="Genomic_DNA"/>
</dbReference>
<dbReference type="Pfam" id="PF00069">
    <property type="entry name" value="Pkinase"/>
    <property type="match status" value="1"/>
</dbReference>
<dbReference type="InterPro" id="IPR015655">
    <property type="entry name" value="PP2C"/>
</dbReference>
<dbReference type="InterPro" id="IPR001932">
    <property type="entry name" value="PPM-type_phosphatase-like_dom"/>
</dbReference>
<sequence length="1270" mass="142855">MRISPLPLLLSLLSFSSQKPKSRCHRTMNPVFNWKLSVLGFIIFTIYTTSRCVGESSTCLTVYKEGGAAAVFQSPKCPRWNLPNYDSRPRSTATAPSSLCQSAMLQGRRKSQEDRTLCALDLRIPFPGKVGVKEVVVGIVAVFDGHNGAEASEMASKLLLEYFALHTYFLLDATYSFVFKKSNGRLPNEGEKDVVFQVLNWGEESGQRKLNFERFKFSLPTNFDDSFHLDILKEALLRAIHDIDATFSKASFIIEFDAFLLVCTTVLACIFSLIFFLLLNFLHAIVMKEASKNNLDSGSTATVALMADGQILAANIGDSKALLCSEKFQSPAEAKATLLRIYREQRRDGAVSPARYYGNIKSTSSNGPTHLIVQQLTRDHHPDRDDERFRVENAGGYVLEWGGVPRVNGQLAVSRAIGDLHLKGYGVISAPEVTDWQPLTTNDSYLVVASDGMFEKLGLQDTCDLLWEVHSHGTERPGLSSSCSYSLAECLVNTAVEKGSMDNAAAVVVPLGSIGISQKLSRESCDGEGDIHCSTIGHRNFMDEQSANEGSSDLVKLDRGHSVTTKFEKLLIKGKQRNFGCYYLSENLNDNLEMLGAQKNDGIDCMYDLPQALPEAFNHRYGGPLNLYNDQNMCLHFGMTIDGVTDQCIHPEGFASFLGLLESIPFHDVGSNYGSTEHAMPDLRYVLKKRFGRGSYGEVWLAFYWNCHQDHNASSWSKRNGHSSFDASLNSTKRNSSCGSANDCSSGSPDGDLFVLKRIMVIGLLFDPILLLFWLNKASALNLQSGLKGLNVFIDHSLLMFMLEFLRLKFFKRDDYCKQVERGAAVYLSGLREKYFGDVFLNASRCLGDLQSDGVKTSLFEEMRSDYDLLETNESVYGLGSGWSFENMFPNKFRTVRDTFEEGLSHIARYVESFESRSNEIWLVFHHEGVSLSKLIYTVEEVENVSDREKVEEVKRIEVLQPSKWWRWLKTTKAGKEEMRNLIWQLLIALKSCHDRNITHRDIKPGLLPRGAIKFRQSEVQISPSYWFIIQLLINASCFSLVENMVVCLEDQHTGRCLKGGPSGDKNYTIKMRIIDFGSAMDEFTLKHLYGSTGPSRAEQTFEYSPPEAFLNASWYHGPTSTNLKYDMWSVGVVMLELILGTPNVFQISARTQALLDPHIVGWNEDLKELAYKLRSFMELCILIPGSSSKHHRSTGQFSFGIQVGDSPASWKCSEEFFSNQIKNRDPLKIGFPNVWALRLVRQLLLWDPEDRLSVDDALQHPYFQPPPKR</sequence>
<dbReference type="SMART" id="SM00332">
    <property type="entry name" value="PP2Cc"/>
    <property type="match status" value="1"/>
</dbReference>
<dbReference type="SMART" id="SM00220">
    <property type="entry name" value="S_TKc"/>
    <property type="match status" value="1"/>
</dbReference>
<evidence type="ECO:0000313" key="6">
    <source>
        <dbReference type="Proteomes" id="UP000886885"/>
    </source>
</evidence>
<evidence type="ECO:0000259" key="3">
    <source>
        <dbReference type="PROSITE" id="PS50011"/>
    </source>
</evidence>
<feature type="signal peptide" evidence="2">
    <location>
        <begin position="1"/>
        <end position="24"/>
    </location>
</feature>
<evidence type="ECO:0000256" key="1">
    <source>
        <dbReference type="SAM" id="Phobius"/>
    </source>
</evidence>
<evidence type="ECO:0000256" key="2">
    <source>
        <dbReference type="SAM" id="SignalP"/>
    </source>
</evidence>
<dbReference type="GO" id="GO:0004722">
    <property type="term" value="F:protein serine/threonine phosphatase activity"/>
    <property type="evidence" value="ECO:0007669"/>
    <property type="project" value="InterPro"/>
</dbReference>
<dbReference type="GO" id="GO:0005524">
    <property type="term" value="F:ATP binding"/>
    <property type="evidence" value="ECO:0007669"/>
    <property type="project" value="InterPro"/>
</dbReference>
<name>A0A8X8CSW4_POPTO</name>
<organism evidence="5 6">
    <name type="scientific">Populus tomentosa</name>
    <name type="common">Chinese white poplar</name>
    <dbReference type="NCBI Taxonomy" id="118781"/>
    <lineage>
        <taxon>Eukaryota</taxon>
        <taxon>Viridiplantae</taxon>
        <taxon>Streptophyta</taxon>
        <taxon>Embryophyta</taxon>
        <taxon>Tracheophyta</taxon>
        <taxon>Spermatophyta</taxon>
        <taxon>Magnoliopsida</taxon>
        <taxon>eudicotyledons</taxon>
        <taxon>Gunneridae</taxon>
        <taxon>Pentapetalae</taxon>
        <taxon>rosids</taxon>
        <taxon>fabids</taxon>
        <taxon>Malpighiales</taxon>
        <taxon>Salicaceae</taxon>
        <taxon>Saliceae</taxon>
        <taxon>Populus</taxon>
    </lineage>
</organism>
<keyword evidence="1" id="KW-0812">Transmembrane</keyword>
<proteinExistence type="predicted"/>
<dbReference type="PROSITE" id="PS50011">
    <property type="entry name" value="PROTEIN_KINASE_DOM"/>
    <property type="match status" value="1"/>
</dbReference>
<gene>
    <name evidence="5" type="ORF">POTOM_021869</name>
</gene>
<dbReference type="PANTHER" id="PTHR47992">
    <property type="entry name" value="PROTEIN PHOSPHATASE"/>
    <property type="match status" value="1"/>
</dbReference>
<dbReference type="GO" id="GO:0004672">
    <property type="term" value="F:protein kinase activity"/>
    <property type="evidence" value="ECO:0007669"/>
    <property type="project" value="InterPro"/>
</dbReference>
<feature type="transmembrane region" description="Helical" evidence="1">
    <location>
        <begin position="258"/>
        <end position="282"/>
    </location>
</feature>
<keyword evidence="2" id="KW-0732">Signal</keyword>
<dbReference type="CDD" id="cd00143">
    <property type="entry name" value="PP2Cc"/>
    <property type="match status" value="1"/>
</dbReference>
<keyword evidence="1" id="KW-0472">Membrane</keyword>
<feature type="domain" description="PPM-type phosphatase" evidence="4">
    <location>
        <begin position="99"/>
        <end position="511"/>
    </location>
</feature>
<protein>
    <submittedName>
        <fullName evidence="5">Uncharacterized protein</fullName>
    </submittedName>
</protein>
<keyword evidence="1" id="KW-1133">Transmembrane helix</keyword>
<keyword evidence="6" id="KW-1185">Reference proteome</keyword>
<evidence type="ECO:0000313" key="5">
    <source>
        <dbReference type="EMBL" id="KAG6774516.1"/>
    </source>
</evidence>
<feature type="chain" id="PRO_5036485421" evidence="2">
    <location>
        <begin position="25"/>
        <end position="1270"/>
    </location>
</feature>
<dbReference type="InterPro" id="IPR000719">
    <property type="entry name" value="Prot_kinase_dom"/>
</dbReference>
<comment type="caution">
    <text evidence="5">The sequence shown here is derived from an EMBL/GenBank/DDBJ whole genome shotgun (WGS) entry which is preliminary data.</text>
</comment>
<dbReference type="AlphaFoldDB" id="A0A8X8CSW4"/>
<dbReference type="Proteomes" id="UP000886885">
    <property type="component" value="Chromosome 5D"/>
</dbReference>
<evidence type="ECO:0000259" key="4">
    <source>
        <dbReference type="PROSITE" id="PS51746"/>
    </source>
</evidence>
<reference evidence="5" key="1">
    <citation type="journal article" date="2020" name="bioRxiv">
        <title>Hybrid origin of Populus tomentosa Carr. identified through genome sequencing and phylogenomic analysis.</title>
        <authorList>
            <person name="An X."/>
            <person name="Gao K."/>
            <person name="Chen Z."/>
            <person name="Li J."/>
            <person name="Yang X."/>
            <person name="Yang X."/>
            <person name="Zhou J."/>
            <person name="Guo T."/>
            <person name="Zhao T."/>
            <person name="Huang S."/>
            <person name="Miao D."/>
            <person name="Khan W.U."/>
            <person name="Rao P."/>
            <person name="Ye M."/>
            <person name="Lei B."/>
            <person name="Liao W."/>
            <person name="Wang J."/>
            <person name="Ji L."/>
            <person name="Li Y."/>
            <person name="Guo B."/>
            <person name="Mustafa N.S."/>
            <person name="Li S."/>
            <person name="Yun Q."/>
            <person name="Keller S.R."/>
            <person name="Mao J."/>
            <person name="Zhang R."/>
            <person name="Strauss S.H."/>
        </authorList>
    </citation>
    <scope>NUCLEOTIDE SEQUENCE</scope>
    <source>
        <strain evidence="5">GM15</strain>
        <tissue evidence="5">Leaf</tissue>
    </source>
</reference>
<accession>A0A8X8CSW4</accession>
<feature type="domain" description="Protein kinase" evidence="3">
    <location>
        <begin position="685"/>
        <end position="1264"/>
    </location>
</feature>
<dbReference type="OrthoDB" id="10264738at2759"/>
<dbReference type="Pfam" id="PF00481">
    <property type="entry name" value="PP2C"/>
    <property type="match status" value="2"/>
</dbReference>